<name>A0A0A8Y8U4_ARUDO</name>
<proteinExistence type="predicted"/>
<sequence length="14" mass="1607">MVKEDSLSYFSLTS</sequence>
<reference evidence="1" key="1">
    <citation type="submission" date="2014-09" db="EMBL/GenBank/DDBJ databases">
        <authorList>
            <person name="Magalhaes I.L.F."/>
            <person name="Oliveira U."/>
            <person name="Santos F.R."/>
            <person name="Vidigal T.H.D.A."/>
            <person name="Brescovit A.D."/>
            <person name="Santos A.J."/>
        </authorList>
    </citation>
    <scope>NUCLEOTIDE SEQUENCE</scope>
    <source>
        <tissue evidence="1">Shoot tissue taken approximately 20 cm above the soil surface</tissue>
    </source>
</reference>
<organism evidence="1">
    <name type="scientific">Arundo donax</name>
    <name type="common">Giant reed</name>
    <name type="synonym">Donax arundinaceus</name>
    <dbReference type="NCBI Taxonomy" id="35708"/>
    <lineage>
        <taxon>Eukaryota</taxon>
        <taxon>Viridiplantae</taxon>
        <taxon>Streptophyta</taxon>
        <taxon>Embryophyta</taxon>
        <taxon>Tracheophyta</taxon>
        <taxon>Spermatophyta</taxon>
        <taxon>Magnoliopsida</taxon>
        <taxon>Liliopsida</taxon>
        <taxon>Poales</taxon>
        <taxon>Poaceae</taxon>
        <taxon>PACMAD clade</taxon>
        <taxon>Arundinoideae</taxon>
        <taxon>Arundineae</taxon>
        <taxon>Arundo</taxon>
    </lineage>
</organism>
<reference evidence="1" key="2">
    <citation type="journal article" date="2015" name="Data Brief">
        <title>Shoot transcriptome of the giant reed, Arundo donax.</title>
        <authorList>
            <person name="Barrero R.A."/>
            <person name="Guerrero F.D."/>
            <person name="Moolhuijzen P."/>
            <person name="Goolsby J.A."/>
            <person name="Tidwell J."/>
            <person name="Bellgard S.E."/>
            <person name="Bellgard M.I."/>
        </authorList>
    </citation>
    <scope>NUCLEOTIDE SEQUENCE</scope>
    <source>
        <tissue evidence="1">Shoot tissue taken approximately 20 cm above the soil surface</tissue>
    </source>
</reference>
<protein>
    <submittedName>
        <fullName evidence="1">Uncharacterized protein</fullName>
    </submittedName>
</protein>
<accession>A0A0A8Y8U4</accession>
<evidence type="ECO:0000313" key="1">
    <source>
        <dbReference type="EMBL" id="JAD22686.1"/>
    </source>
</evidence>
<dbReference type="EMBL" id="GBRH01275209">
    <property type="protein sequence ID" value="JAD22686.1"/>
    <property type="molecule type" value="Transcribed_RNA"/>
</dbReference>